<gene>
    <name evidence="9" type="ORF">E1757_10010</name>
</gene>
<evidence type="ECO:0000313" key="9">
    <source>
        <dbReference type="EMBL" id="TDF98842.1"/>
    </source>
</evidence>
<reference evidence="9 10" key="1">
    <citation type="submission" date="2019-03" db="EMBL/GenBank/DDBJ databases">
        <title>This is whole genome sequence of Paenibacillus sp MS74 strain.</title>
        <authorList>
            <person name="Trinh H.N."/>
        </authorList>
    </citation>
    <scope>NUCLEOTIDE SEQUENCE [LARGE SCALE GENOMIC DNA]</scope>
    <source>
        <strain evidence="9 10">MS74</strain>
    </source>
</reference>
<keyword evidence="7" id="KW-0812">Transmembrane</keyword>
<protein>
    <submittedName>
        <fullName evidence="9">Sensor histidine kinase</fullName>
    </submittedName>
</protein>
<dbReference type="EMBL" id="SMRT01000003">
    <property type="protein sequence ID" value="TDF98842.1"/>
    <property type="molecule type" value="Genomic_DNA"/>
</dbReference>
<proteinExistence type="predicted"/>
<evidence type="ECO:0000259" key="8">
    <source>
        <dbReference type="PROSITE" id="PS50885"/>
    </source>
</evidence>
<keyword evidence="10" id="KW-1185">Reference proteome</keyword>
<dbReference type="PROSITE" id="PS50885">
    <property type="entry name" value="HAMP"/>
    <property type="match status" value="1"/>
</dbReference>
<dbReference type="AlphaFoldDB" id="A0A4R5KTQ8"/>
<dbReference type="PANTHER" id="PTHR34220">
    <property type="entry name" value="SENSOR HISTIDINE KINASE YPDA"/>
    <property type="match status" value="1"/>
</dbReference>
<dbReference type="SMART" id="SM00304">
    <property type="entry name" value="HAMP"/>
    <property type="match status" value="1"/>
</dbReference>
<dbReference type="GO" id="GO:0000155">
    <property type="term" value="F:phosphorelay sensor kinase activity"/>
    <property type="evidence" value="ECO:0007669"/>
    <property type="project" value="InterPro"/>
</dbReference>
<keyword evidence="6 7" id="KW-0472">Membrane</keyword>
<comment type="subcellular location">
    <subcellularLocation>
        <location evidence="1">Cell membrane</location>
        <topology evidence="1">Multi-pass membrane protein</topology>
    </subcellularLocation>
</comment>
<sequence>MKSNLRKGWISFRKMIRRTLYPLFNQIRFKIFTISSILPLTAALTLGFIVFHYSITIITNNEYERIQMLSKRADDQLNQYLYDMRMAFSLLSGDIVRNGSSLTQSDIVKVLEQYKYGSTSFWQEVYYVSNDLTKYPSSGIKDPPKSKLKQLFDETVQDNTNLYSMGPYLDTAKGLTFSFSRIVRSGADINGILVADINLANLNDSIAKINFDRRISMILYNKQYDPVLTDIKLTSGKYSPLMPVLKGWLQDKSHTHDFIEVKETNTRYLVTRSFIGFNEFSLVYFVDENSFLSKVNDLRTFAFYLAVVCSLLMIVSSLHLAGYINKPIRKMIRDMEKVKSGNLKTRIQFSRNDEFLTLSNSFNDMLIRIETLIEEKSKVEVMKKQAELKALQSQINPHFLYNTLNSINALLDLKRTEQIPVIVRSLVRLFQYTMDKQGEWVQIETELNGLQYYVELQQIRYANKFKIEYNLSDTLLQLGILKLTLQPIVENCIFHGIKGKGRQGIIKVGGEIQPNRSSVLLYVEDNGVGIRPERLSTLLEQKEPMVPKLDGYNSIGLNNVHERLQLHFGPEFGLKIWSEVDKGTRVEIHYPVVLLDRSEKECML</sequence>
<dbReference type="Gene3D" id="3.30.565.10">
    <property type="entry name" value="Histidine kinase-like ATPase, C-terminal domain"/>
    <property type="match status" value="1"/>
</dbReference>
<evidence type="ECO:0000256" key="4">
    <source>
        <dbReference type="ARBA" id="ARBA00022679"/>
    </source>
</evidence>
<feature type="transmembrane region" description="Helical" evidence="7">
    <location>
        <begin position="301"/>
        <end position="324"/>
    </location>
</feature>
<evidence type="ECO:0000256" key="5">
    <source>
        <dbReference type="ARBA" id="ARBA00022777"/>
    </source>
</evidence>
<organism evidence="9 10">
    <name type="scientific">Paenibacillus piri</name>
    <dbReference type="NCBI Taxonomy" id="2547395"/>
    <lineage>
        <taxon>Bacteria</taxon>
        <taxon>Bacillati</taxon>
        <taxon>Bacillota</taxon>
        <taxon>Bacilli</taxon>
        <taxon>Bacillales</taxon>
        <taxon>Paenibacillaceae</taxon>
        <taxon>Paenibacillus</taxon>
    </lineage>
</organism>
<keyword evidence="5 9" id="KW-0418">Kinase</keyword>
<dbReference type="OrthoDB" id="9776552at2"/>
<dbReference type="Proteomes" id="UP000295636">
    <property type="component" value="Unassembled WGS sequence"/>
</dbReference>
<dbReference type="InterPro" id="IPR010559">
    <property type="entry name" value="Sig_transdc_His_kin_internal"/>
</dbReference>
<evidence type="ECO:0000256" key="6">
    <source>
        <dbReference type="ARBA" id="ARBA00023136"/>
    </source>
</evidence>
<dbReference type="InterPro" id="IPR050640">
    <property type="entry name" value="Bact_2-comp_sensor_kinase"/>
</dbReference>
<dbReference type="Pfam" id="PF00672">
    <property type="entry name" value="HAMP"/>
    <property type="match status" value="1"/>
</dbReference>
<evidence type="ECO:0000313" key="10">
    <source>
        <dbReference type="Proteomes" id="UP000295636"/>
    </source>
</evidence>
<dbReference type="SUPFAM" id="SSF158472">
    <property type="entry name" value="HAMP domain-like"/>
    <property type="match status" value="1"/>
</dbReference>
<dbReference type="InterPro" id="IPR036890">
    <property type="entry name" value="HATPase_C_sf"/>
</dbReference>
<dbReference type="InterPro" id="IPR003594">
    <property type="entry name" value="HATPase_dom"/>
</dbReference>
<dbReference type="Gene3D" id="6.10.340.10">
    <property type="match status" value="1"/>
</dbReference>
<evidence type="ECO:0000256" key="3">
    <source>
        <dbReference type="ARBA" id="ARBA00022553"/>
    </source>
</evidence>
<keyword evidence="2" id="KW-1003">Cell membrane</keyword>
<comment type="caution">
    <text evidence="9">The sequence shown here is derived from an EMBL/GenBank/DDBJ whole genome shotgun (WGS) entry which is preliminary data.</text>
</comment>
<dbReference type="SUPFAM" id="SSF55874">
    <property type="entry name" value="ATPase domain of HSP90 chaperone/DNA topoisomerase II/histidine kinase"/>
    <property type="match status" value="1"/>
</dbReference>
<dbReference type="CDD" id="cd06225">
    <property type="entry name" value="HAMP"/>
    <property type="match status" value="1"/>
</dbReference>
<dbReference type="InterPro" id="IPR003660">
    <property type="entry name" value="HAMP_dom"/>
</dbReference>
<keyword evidence="7" id="KW-1133">Transmembrane helix</keyword>
<evidence type="ECO:0000256" key="7">
    <source>
        <dbReference type="SAM" id="Phobius"/>
    </source>
</evidence>
<dbReference type="Pfam" id="PF06580">
    <property type="entry name" value="His_kinase"/>
    <property type="match status" value="1"/>
</dbReference>
<dbReference type="GO" id="GO:0005886">
    <property type="term" value="C:plasma membrane"/>
    <property type="evidence" value="ECO:0007669"/>
    <property type="project" value="UniProtKB-SubCell"/>
</dbReference>
<dbReference type="Pfam" id="PF02518">
    <property type="entry name" value="HATPase_c"/>
    <property type="match status" value="1"/>
</dbReference>
<name>A0A4R5KTQ8_9BACL</name>
<feature type="domain" description="HAMP" evidence="8">
    <location>
        <begin position="322"/>
        <end position="374"/>
    </location>
</feature>
<keyword evidence="4" id="KW-0808">Transferase</keyword>
<evidence type="ECO:0000256" key="1">
    <source>
        <dbReference type="ARBA" id="ARBA00004651"/>
    </source>
</evidence>
<evidence type="ECO:0000256" key="2">
    <source>
        <dbReference type="ARBA" id="ARBA00022475"/>
    </source>
</evidence>
<keyword evidence="3" id="KW-0597">Phosphoprotein</keyword>
<accession>A0A4R5KTQ8</accession>
<dbReference type="PANTHER" id="PTHR34220:SF7">
    <property type="entry name" value="SENSOR HISTIDINE KINASE YPDA"/>
    <property type="match status" value="1"/>
</dbReference>